<reference evidence="2 3" key="1">
    <citation type="submission" date="2023-07" db="EMBL/GenBank/DDBJ databases">
        <title>Sorghum-associated microbial communities from plants grown in Nebraska, USA.</title>
        <authorList>
            <person name="Schachtman D."/>
        </authorList>
    </citation>
    <scope>NUCLEOTIDE SEQUENCE [LARGE SCALE GENOMIC DNA]</scope>
    <source>
        <strain evidence="2 3">DS1607</strain>
    </source>
</reference>
<comment type="similarity">
    <text evidence="1">Belongs to the enoyl-CoA hydratase/isomerase family.</text>
</comment>
<keyword evidence="2" id="KW-0413">Isomerase</keyword>
<evidence type="ECO:0000256" key="1">
    <source>
        <dbReference type="ARBA" id="ARBA00005254"/>
    </source>
</evidence>
<dbReference type="InterPro" id="IPR001753">
    <property type="entry name" value="Enoyl-CoA_hydra/iso"/>
</dbReference>
<gene>
    <name evidence="2" type="ORF">J2W36_003277</name>
</gene>
<sequence>MTESWVQFDIDGQVATLTLNDPGRMNPLGEPLVRACLDALRQVRDDHRIRALVLTGRGRAFSAGADLPALAAPRPAGAPSLGAEVAALMTEGGNRLVEQLRALPVPVVCALQGAAVGGGAGLALAGDIVVAARSSYFYLPFIPALGIVPDMGSSWFLPRAAGRARAMGLALLGDRVSAEQAAQWGLIWACVDDDQLPAEAARLADQLAALPAHAIQEARALFDASAGHTLAQQLDYERDRQRELIDGPCFAEGVQAFLHKRRPVFPPRA</sequence>
<organism evidence="2 3">
    <name type="scientific">Variovorax ginsengisoli</name>
    <dbReference type="NCBI Taxonomy" id="363844"/>
    <lineage>
        <taxon>Bacteria</taxon>
        <taxon>Pseudomonadati</taxon>
        <taxon>Pseudomonadota</taxon>
        <taxon>Betaproteobacteria</taxon>
        <taxon>Burkholderiales</taxon>
        <taxon>Comamonadaceae</taxon>
        <taxon>Variovorax</taxon>
    </lineage>
</organism>
<dbReference type="InterPro" id="IPR029045">
    <property type="entry name" value="ClpP/crotonase-like_dom_sf"/>
</dbReference>
<dbReference type="PANTHER" id="PTHR43459">
    <property type="entry name" value="ENOYL-COA HYDRATASE"/>
    <property type="match status" value="1"/>
</dbReference>
<dbReference type="SUPFAM" id="SSF52096">
    <property type="entry name" value="ClpP/crotonase"/>
    <property type="match status" value="1"/>
</dbReference>
<dbReference type="Gene3D" id="3.90.226.10">
    <property type="entry name" value="2-enoyl-CoA Hydratase, Chain A, domain 1"/>
    <property type="match status" value="1"/>
</dbReference>
<dbReference type="InterPro" id="IPR014748">
    <property type="entry name" value="Enoyl-CoA_hydra_C"/>
</dbReference>
<dbReference type="Proteomes" id="UP001226867">
    <property type="component" value="Unassembled WGS sequence"/>
</dbReference>
<dbReference type="CDD" id="cd06558">
    <property type="entry name" value="crotonase-like"/>
    <property type="match status" value="1"/>
</dbReference>
<keyword evidence="3" id="KW-1185">Reference proteome</keyword>
<dbReference type="RefSeq" id="WP_307690800.1">
    <property type="nucleotide sequence ID" value="NZ_JAUSRO010000010.1"/>
</dbReference>
<dbReference type="GO" id="GO:0016853">
    <property type="term" value="F:isomerase activity"/>
    <property type="evidence" value="ECO:0007669"/>
    <property type="project" value="UniProtKB-KW"/>
</dbReference>
<name>A0ABT9S9H3_9BURK</name>
<dbReference type="EMBL" id="JAUSRO010000010">
    <property type="protein sequence ID" value="MDP9901011.1"/>
    <property type="molecule type" value="Genomic_DNA"/>
</dbReference>
<proteinExistence type="inferred from homology"/>
<evidence type="ECO:0000313" key="2">
    <source>
        <dbReference type="EMBL" id="MDP9901011.1"/>
    </source>
</evidence>
<accession>A0ABT9S9H3</accession>
<protein>
    <submittedName>
        <fullName evidence="2">2-(1,2-epoxy-1,2-dihydrophenyl)acetyl-CoA isomerase</fullName>
        <ecNumber evidence="2">5.3.3.18</ecNumber>
    </submittedName>
</protein>
<dbReference type="Pfam" id="PF00378">
    <property type="entry name" value="ECH_1"/>
    <property type="match status" value="1"/>
</dbReference>
<dbReference type="Gene3D" id="1.10.12.10">
    <property type="entry name" value="Lyase 2-enoyl-coa Hydratase, Chain A, domain 2"/>
    <property type="match status" value="1"/>
</dbReference>
<evidence type="ECO:0000313" key="3">
    <source>
        <dbReference type="Proteomes" id="UP001226867"/>
    </source>
</evidence>
<dbReference type="EC" id="5.3.3.18" evidence="2"/>
<dbReference type="PANTHER" id="PTHR43459:SF1">
    <property type="entry name" value="EG:BACN32G11.4 PROTEIN"/>
    <property type="match status" value="1"/>
</dbReference>
<comment type="caution">
    <text evidence="2">The sequence shown here is derived from an EMBL/GenBank/DDBJ whole genome shotgun (WGS) entry which is preliminary data.</text>
</comment>